<dbReference type="OrthoDB" id="7690434at2759"/>
<dbReference type="EMBL" id="JAOTPV010000007">
    <property type="protein sequence ID" value="KAJ4480122.1"/>
    <property type="molecule type" value="Genomic_DNA"/>
</dbReference>
<accession>A0A9W9ADB6</accession>
<feature type="compositionally biased region" description="Low complexity" evidence="1">
    <location>
        <begin position="276"/>
        <end position="288"/>
    </location>
</feature>
<evidence type="ECO:0000313" key="2">
    <source>
        <dbReference type="EMBL" id="KAJ4480122.1"/>
    </source>
</evidence>
<feature type="region of interest" description="Disordered" evidence="1">
    <location>
        <begin position="587"/>
        <end position="617"/>
    </location>
</feature>
<sequence>MAVPNSITQTNLEFGGLAVVVDSSVALAGNWLTILRYLGMFVQRLSQINYGLGYRIAWVTYGPPDSSPSSLLCKRFFAEIVDVTNLIKVPDELYQLGIGTTHCGGTRGMAMLEGLVAAVELFDTLNSLSEVPRRSPSHILHVTASFPDNTKHPQANMSPSLDEITWESLPGELSKRNILLSSIVLNPKNNTKIPEIHSSVTLNTAPISWLTVDAPHVAYVVSLSLSQKGVKRPGDQINNAEQPPEKRHQSNVPSLSPPRNKPNTNVNVNPSSAPIPNSSKPPSLGLSGPPQPKPSGASDQPPAGQPSQLMPPNLANLPPLNSTQKIPWPGIGNLTPTELLQRWRQLEEMRRRTDAVLGQAMNNGETAKAETVKQQIAQWEPMLQRFRTMANSYLNALKRAGMAGAQILNAMTSSLGQPQASSSTSSTGGSTGNIHPNLNNPDPSSQPQTTQSNPNSSSSSNTNISLPATKPNDGTSAATDSSSTLVPSAASTSTKPSPKSVPRPSPKLPTVKPSPKSKLKASPIKHAASNASNASSTSSTIASSSNASLVTSTNSTAVPGTTSGVPISSNSNLPPEAALQMQKLMEQGGRGHPRDMAMGSMGQASPSLTAAGVTPQSQLQAQGMQGILPGQGQSGQQSQVGGVVGTGAGAIIGGPPGFSAPNVPTPATSAGVQGQNDGIPAWTGIFSYSGEGGVTTRKISVMAMSANHLEWQVIHFLSWFNFCCCLASLFIFRRLCLFFSLTSFVNFG</sequence>
<feature type="region of interest" description="Disordered" evidence="1">
    <location>
        <begin position="414"/>
        <end position="573"/>
    </location>
</feature>
<organism evidence="2 3">
    <name type="scientific">Lentinula aciculospora</name>
    <dbReference type="NCBI Taxonomy" id="153920"/>
    <lineage>
        <taxon>Eukaryota</taxon>
        <taxon>Fungi</taxon>
        <taxon>Dikarya</taxon>
        <taxon>Basidiomycota</taxon>
        <taxon>Agaricomycotina</taxon>
        <taxon>Agaricomycetes</taxon>
        <taxon>Agaricomycetidae</taxon>
        <taxon>Agaricales</taxon>
        <taxon>Marasmiineae</taxon>
        <taxon>Omphalotaceae</taxon>
        <taxon>Lentinula</taxon>
    </lineage>
</organism>
<feature type="compositionally biased region" description="Polar residues" evidence="1">
    <location>
        <begin position="602"/>
        <end position="617"/>
    </location>
</feature>
<feature type="compositionally biased region" description="Low complexity" evidence="1">
    <location>
        <begin position="475"/>
        <end position="498"/>
    </location>
</feature>
<feature type="region of interest" description="Disordered" evidence="1">
    <location>
        <begin position="227"/>
        <end position="332"/>
    </location>
</feature>
<reference evidence="2" key="1">
    <citation type="submission" date="2022-08" db="EMBL/GenBank/DDBJ databases">
        <title>A Global Phylogenomic Analysis of the Shiitake Genus Lentinula.</title>
        <authorList>
            <consortium name="DOE Joint Genome Institute"/>
            <person name="Sierra-Patev S."/>
            <person name="Min B."/>
            <person name="Naranjo-Ortiz M."/>
            <person name="Looney B."/>
            <person name="Konkel Z."/>
            <person name="Slot J.C."/>
            <person name="Sakamoto Y."/>
            <person name="Steenwyk J.L."/>
            <person name="Rokas A."/>
            <person name="Carro J."/>
            <person name="Camarero S."/>
            <person name="Ferreira P."/>
            <person name="Molpeceres G."/>
            <person name="Ruiz-Duenas F.J."/>
            <person name="Serrano A."/>
            <person name="Henrissat B."/>
            <person name="Drula E."/>
            <person name="Hughes K.W."/>
            <person name="Mata J.L."/>
            <person name="Ishikawa N.K."/>
            <person name="Vargas-Isla R."/>
            <person name="Ushijima S."/>
            <person name="Smith C.A."/>
            <person name="Ahrendt S."/>
            <person name="Andreopoulos W."/>
            <person name="He G."/>
            <person name="Labutti K."/>
            <person name="Lipzen A."/>
            <person name="Ng V."/>
            <person name="Riley R."/>
            <person name="Sandor L."/>
            <person name="Barry K."/>
            <person name="Martinez A.T."/>
            <person name="Xiao Y."/>
            <person name="Gibbons J.G."/>
            <person name="Terashima K."/>
            <person name="Grigoriev I.V."/>
            <person name="Hibbett D.S."/>
        </authorList>
    </citation>
    <scope>NUCLEOTIDE SEQUENCE</scope>
    <source>
        <strain evidence="2">JLM2183</strain>
    </source>
</reference>
<dbReference type="AlphaFoldDB" id="A0A9W9ADB6"/>
<name>A0A9W9ADB6_9AGAR</name>
<feature type="compositionally biased region" description="Low complexity" evidence="1">
    <location>
        <begin position="443"/>
        <end position="462"/>
    </location>
</feature>
<feature type="compositionally biased region" description="Polar residues" evidence="1">
    <location>
        <begin position="433"/>
        <end position="442"/>
    </location>
</feature>
<gene>
    <name evidence="2" type="ORF">J3R30DRAFT_2579843</name>
</gene>
<keyword evidence="3" id="KW-1185">Reference proteome</keyword>
<feature type="compositionally biased region" description="Low complexity" evidence="1">
    <location>
        <begin position="310"/>
        <end position="321"/>
    </location>
</feature>
<comment type="caution">
    <text evidence="2">The sequence shown here is derived from an EMBL/GenBank/DDBJ whole genome shotgun (WGS) entry which is preliminary data.</text>
</comment>
<feature type="compositionally biased region" description="Low complexity" evidence="1">
    <location>
        <begin position="513"/>
        <end position="548"/>
    </location>
</feature>
<evidence type="ECO:0008006" key="4">
    <source>
        <dbReference type="Google" id="ProtNLM"/>
    </source>
</evidence>
<feature type="compositionally biased region" description="Polar residues" evidence="1">
    <location>
        <begin position="549"/>
        <end position="573"/>
    </location>
</feature>
<proteinExistence type="predicted"/>
<evidence type="ECO:0000256" key="1">
    <source>
        <dbReference type="SAM" id="MobiDB-lite"/>
    </source>
</evidence>
<evidence type="ECO:0000313" key="3">
    <source>
        <dbReference type="Proteomes" id="UP001150266"/>
    </source>
</evidence>
<dbReference type="Proteomes" id="UP001150266">
    <property type="component" value="Unassembled WGS sequence"/>
</dbReference>
<feature type="compositionally biased region" description="Polar residues" evidence="1">
    <location>
        <begin position="261"/>
        <end position="275"/>
    </location>
</feature>
<protein>
    <recommendedName>
        <fullName evidence="4">Mediator of RNA polymerase II transcription subunit 25</fullName>
    </recommendedName>
</protein>